<dbReference type="InterPro" id="IPR026983">
    <property type="entry name" value="DHC"/>
</dbReference>
<dbReference type="InterPro" id="IPR043160">
    <property type="entry name" value="Dynein_C_barrel"/>
</dbReference>
<dbReference type="GO" id="GO:0030286">
    <property type="term" value="C:dynein complex"/>
    <property type="evidence" value="ECO:0007669"/>
    <property type="project" value="InterPro"/>
</dbReference>
<evidence type="ECO:0000313" key="2">
    <source>
        <dbReference type="EMBL" id="GFR82932.1"/>
    </source>
</evidence>
<dbReference type="PANTHER" id="PTHR22878">
    <property type="entry name" value="DYNEIN HEAVY CHAIN 6, AXONEMAL-LIKE-RELATED"/>
    <property type="match status" value="1"/>
</dbReference>
<dbReference type="Gene3D" id="1.20.1270.280">
    <property type="match status" value="1"/>
</dbReference>
<dbReference type="Gene3D" id="3.10.490.20">
    <property type="match status" value="1"/>
</dbReference>
<feature type="domain" description="Dynein heavy chain C-terminal" evidence="1">
    <location>
        <begin position="1"/>
        <end position="96"/>
    </location>
</feature>
<dbReference type="GO" id="GO:0051959">
    <property type="term" value="F:dynein light intermediate chain binding"/>
    <property type="evidence" value="ECO:0007669"/>
    <property type="project" value="InterPro"/>
</dbReference>
<dbReference type="InterPro" id="IPR041228">
    <property type="entry name" value="Dynein_C"/>
</dbReference>
<accession>A0AAV4GBE3</accession>
<comment type="caution">
    <text evidence="2">The sequence shown here is derived from an EMBL/GenBank/DDBJ whole genome shotgun (WGS) entry which is preliminary data.</text>
</comment>
<gene>
    <name evidence="2" type="ORF">ElyMa_002376100</name>
</gene>
<dbReference type="Pfam" id="PF18199">
    <property type="entry name" value="Dynein_C"/>
    <property type="match status" value="1"/>
</dbReference>
<dbReference type="AlphaFoldDB" id="A0AAV4GBE3"/>
<keyword evidence="3" id="KW-1185">Reference proteome</keyword>
<name>A0AAV4GBE3_9GAST</name>
<dbReference type="EMBL" id="BMAT01004909">
    <property type="protein sequence ID" value="GFR82932.1"/>
    <property type="molecule type" value="Genomic_DNA"/>
</dbReference>
<protein>
    <submittedName>
        <fullName evidence="2">Axonemal dynein heavy chain protein</fullName>
    </submittedName>
</protein>
<dbReference type="PANTHER" id="PTHR22878:SF70">
    <property type="entry name" value="DYNEIN HEAVY CHAIN 2, AXONEMAL"/>
    <property type="match status" value="1"/>
</dbReference>
<dbReference type="GO" id="GO:0007018">
    <property type="term" value="P:microtubule-based movement"/>
    <property type="evidence" value="ECO:0007669"/>
    <property type="project" value="InterPro"/>
</dbReference>
<sequence length="112" mass="12686">MSADLEALSGSLTLGKQPALWARRSYPSLKPLAGYVSDFLERLRFLTKWFVEGKPVDFWISGFFFTQAFLTGVMQNFARKYTIPIDRLAFDFEVNVARTAASLSNHRLSSQA</sequence>
<evidence type="ECO:0000313" key="3">
    <source>
        <dbReference type="Proteomes" id="UP000762676"/>
    </source>
</evidence>
<proteinExistence type="predicted"/>
<organism evidence="2 3">
    <name type="scientific">Elysia marginata</name>
    <dbReference type="NCBI Taxonomy" id="1093978"/>
    <lineage>
        <taxon>Eukaryota</taxon>
        <taxon>Metazoa</taxon>
        <taxon>Spiralia</taxon>
        <taxon>Lophotrochozoa</taxon>
        <taxon>Mollusca</taxon>
        <taxon>Gastropoda</taxon>
        <taxon>Heterobranchia</taxon>
        <taxon>Euthyneura</taxon>
        <taxon>Panpulmonata</taxon>
        <taxon>Sacoglossa</taxon>
        <taxon>Placobranchoidea</taxon>
        <taxon>Plakobranchidae</taxon>
        <taxon>Elysia</taxon>
    </lineage>
</organism>
<dbReference type="Proteomes" id="UP000762676">
    <property type="component" value="Unassembled WGS sequence"/>
</dbReference>
<reference evidence="2 3" key="1">
    <citation type="journal article" date="2021" name="Elife">
        <title>Chloroplast acquisition without the gene transfer in kleptoplastic sea slugs, Plakobranchus ocellatus.</title>
        <authorList>
            <person name="Maeda T."/>
            <person name="Takahashi S."/>
            <person name="Yoshida T."/>
            <person name="Shimamura S."/>
            <person name="Takaki Y."/>
            <person name="Nagai Y."/>
            <person name="Toyoda A."/>
            <person name="Suzuki Y."/>
            <person name="Arimoto A."/>
            <person name="Ishii H."/>
            <person name="Satoh N."/>
            <person name="Nishiyama T."/>
            <person name="Hasebe M."/>
            <person name="Maruyama T."/>
            <person name="Minagawa J."/>
            <person name="Obokata J."/>
            <person name="Shigenobu S."/>
        </authorList>
    </citation>
    <scope>NUCLEOTIDE SEQUENCE [LARGE SCALE GENOMIC DNA]</scope>
</reference>
<dbReference type="GO" id="GO:0045505">
    <property type="term" value="F:dynein intermediate chain binding"/>
    <property type="evidence" value="ECO:0007669"/>
    <property type="project" value="InterPro"/>
</dbReference>
<evidence type="ECO:0000259" key="1">
    <source>
        <dbReference type="Pfam" id="PF18199"/>
    </source>
</evidence>